<dbReference type="EMBL" id="ML208489">
    <property type="protein sequence ID" value="TFK64092.1"/>
    <property type="molecule type" value="Genomic_DNA"/>
</dbReference>
<evidence type="ECO:0000313" key="1">
    <source>
        <dbReference type="EMBL" id="TFK64092.1"/>
    </source>
</evidence>
<name>A0ACD3AES2_9AGAR</name>
<proteinExistence type="predicted"/>
<protein>
    <submittedName>
        <fullName evidence="1">Uncharacterized protein</fullName>
    </submittedName>
</protein>
<sequence length="439" mass="48898">MDPASLETRRVDYTSGNDPAKRFEHIAASHPFTRQVDVVFPTSGSTQDFEEKLSQLSTTYGTGWVRISDLVKNLDVDEFSVATSTYGAEGLESSSGSNSSSTTPNHPPCWTPQIVSLSPAGNDEDDDVWCIDPRGVLTMYVSKESYERLGLVGRKVPKGWKRGGEWHVIQIPLQKNAEGVTNRARRDSALKIWDEWREQNGLGPWRVGFWIDKRTVTLFEKVGGRVDRIKDVRCEIRRMTDIHVPVISIPTQPKPKPKKQKKGGVLEEEEEDWERYIESIFEWVGMAYLGAQRLQGNDRVDPYIAVYEPPEPSIVGDVTHIRWKGLMRPEFVQSILDTTFGCLKGKKTHDMPSFVAVTCSALSASPVSYIPPASLELKFASGAEARTKGPTSTVVNTPIRVPTSTAEDTFCIVATPTMGGEDGKWVMGESIGRFDSRRG</sequence>
<evidence type="ECO:0000313" key="2">
    <source>
        <dbReference type="Proteomes" id="UP000308600"/>
    </source>
</evidence>
<dbReference type="Proteomes" id="UP000308600">
    <property type="component" value="Unassembled WGS sequence"/>
</dbReference>
<reference evidence="1 2" key="1">
    <citation type="journal article" date="2019" name="Nat. Ecol. Evol.">
        <title>Megaphylogeny resolves global patterns of mushroom evolution.</title>
        <authorList>
            <person name="Varga T."/>
            <person name="Krizsan K."/>
            <person name="Foldi C."/>
            <person name="Dima B."/>
            <person name="Sanchez-Garcia M."/>
            <person name="Sanchez-Ramirez S."/>
            <person name="Szollosi G.J."/>
            <person name="Szarkandi J.G."/>
            <person name="Papp V."/>
            <person name="Albert L."/>
            <person name="Andreopoulos W."/>
            <person name="Angelini C."/>
            <person name="Antonin V."/>
            <person name="Barry K.W."/>
            <person name="Bougher N.L."/>
            <person name="Buchanan P."/>
            <person name="Buyck B."/>
            <person name="Bense V."/>
            <person name="Catcheside P."/>
            <person name="Chovatia M."/>
            <person name="Cooper J."/>
            <person name="Damon W."/>
            <person name="Desjardin D."/>
            <person name="Finy P."/>
            <person name="Geml J."/>
            <person name="Haridas S."/>
            <person name="Hughes K."/>
            <person name="Justo A."/>
            <person name="Karasinski D."/>
            <person name="Kautmanova I."/>
            <person name="Kiss B."/>
            <person name="Kocsube S."/>
            <person name="Kotiranta H."/>
            <person name="LaButti K.M."/>
            <person name="Lechner B.E."/>
            <person name="Liimatainen K."/>
            <person name="Lipzen A."/>
            <person name="Lukacs Z."/>
            <person name="Mihaltcheva S."/>
            <person name="Morgado L.N."/>
            <person name="Niskanen T."/>
            <person name="Noordeloos M.E."/>
            <person name="Ohm R.A."/>
            <person name="Ortiz-Santana B."/>
            <person name="Ovrebo C."/>
            <person name="Racz N."/>
            <person name="Riley R."/>
            <person name="Savchenko A."/>
            <person name="Shiryaev A."/>
            <person name="Soop K."/>
            <person name="Spirin V."/>
            <person name="Szebenyi C."/>
            <person name="Tomsovsky M."/>
            <person name="Tulloss R.E."/>
            <person name="Uehling J."/>
            <person name="Grigoriev I.V."/>
            <person name="Vagvolgyi C."/>
            <person name="Papp T."/>
            <person name="Martin F.M."/>
            <person name="Miettinen O."/>
            <person name="Hibbett D.S."/>
            <person name="Nagy L.G."/>
        </authorList>
    </citation>
    <scope>NUCLEOTIDE SEQUENCE [LARGE SCALE GENOMIC DNA]</scope>
    <source>
        <strain evidence="1 2">NL-1719</strain>
    </source>
</reference>
<accession>A0ACD3AES2</accession>
<keyword evidence="2" id="KW-1185">Reference proteome</keyword>
<organism evidence="1 2">
    <name type="scientific">Pluteus cervinus</name>
    <dbReference type="NCBI Taxonomy" id="181527"/>
    <lineage>
        <taxon>Eukaryota</taxon>
        <taxon>Fungi</taxon>
        <taxon>Dikarya</taxon>
        <taxon>Basidiomycota</taxon>
        <taxon>Agaricomycotina</taxon>
        <taxon>Agaricomycetes</taxon>
        <taxon>Agaricomycetidae</taxon>
        <taxon>Agaricales</taxon>
        <taxon>Pluteineae</taxon>
        <taxon>Pluteaceae</taxon>
        <taxon>Pluteus</taxon>
    </lineage>
</organism>
<gene>
    <name evidence="1" type="ORF">BDN72DRAFT_825885</name>
</gene>